<dbReference type="RefSeq" id="WP_120745884.1">
    <property type="nucleotide sequence ID" value="NZ_RBAH01000002.1"/>
</dbReference>
<accession>A0A3B0CM01</accession>
<name>A0A3B0CM01_9BACL</name>
<evidence type="ECO:0000313" key="3">
    <source>
        <dbReference type="Proteomes" id="UP000282311"/>
    </source>
</evidence>
<organism evidence="2 3">
    <name type="scientific">Paenibacillus ginsengarvi</name>
    <dbReference type="NCBI Taxonomy" id="400777"/>
    <lineage>
        <taxon>Bacteria</taxon>
        <taxon>Bacillati</taxon>
        <taxon>Bacillota</taxon>
        <taxon>Bacilli</taxon>
        <taxon>Bacillales</taxon>
        <taxon>Paenibacillaceae</taxon>
        <taxon>Paenibacillus</taxon>
    </lineage>
</organism>
<reference evidence="2 3" key="1">
    <citation type="journal article" date="2007" name="Int. J. Syst. Evol. Microbiol.">
        <title>Paenibacillus ginsengarvi sp. nov., isolated from soil from ginseng cultivation.</title>
        <authorList>
            <person name="Yoon M.H."/>
            <person name="Ten L.N."/>
            <person name="Im W.T."/>
        </authorList>
    </citation>
    <scope>NUCLEOTIDE SEQUENCE [LARGE SCALE GENOMIC DNA]</scope>
    <source>
        <strain evidence="2 3">KCTC 13059</strain>
    </source>
</reference>
<evidence type="ECO:0000313" key="2">
    <source>
        <dbReference type="EMBL" id="RKN86192.1"/>
    </source>
</evidence>
<dbReference type="OrthoDB" id="2675583at2"/>
<dbReference type="GO" id="GO:0016787">
    <property type="term" value="F:hydrolase activity"/>
    <property type="evidence" value="ECO:0007669"/>
    <property type="project" value="UniProtKB-KW"/>
</dbReference>
<keyword evidence="1" id="KW-0732">Signal</keyword>
<keyword evidence="2" id="KW-0378">Hydrolase</keyword>
<comment type="caution">
    <text evidence="2">The sequence shown here is derived from an EMBL/GenBank/DDBJ whole genome shotgun (WGS) entry which is preliminary data.</text>
</comment>
<evidence type="ECO:0000256" key="1">
    <source>
        <dbReference type="SAM" id="SignalP"/>
    </source>
</evidence>
<keyword evidence="3" id="KW-1185">Reference proteome</keyword>
<sequence>MKRKAVVSFITTAILAFLSMSLVVFGQEARSAEADSPELTLQENNTAYLNSYWFSGVEPMTNEQMKGRVLELSQYRIKYQLADIGILVSSGNKQNGSLPKEGYAELGRWMKLSRETDPNQRIMVMVNDGSRYVWKNGKRVGNPNFGNAVYNANLRAVADLFVNQGVSYEGKLYKADGIQLDIEGFLPDDPKLLETARYVKGVLGDGAIFSIAAPADPAVWSDAYLREMAGVFNMLNPMMYDQMGWESKIVSSESYQDFWKTTIVRYAHAIASSGHPETKLNPTMPAYERKITEDGIVYHDPEIENVKNSALGLEAARQQLALDRIATPQLNPNGVHGAGLFWWSAFIRPGVDPRTGYDGSQDRYNWMELWVHP</sequence>
<proteinExistence type="predicted"/>
<dbReference type="SUPFAM" id="SSF51445">
    <property type="entry name" value="(Trans)glycosidases"/>
    <property type="match status" value="1"/>
</dbReference>
<feature type="chain" id="PRO_5038618536" evidence="1">
    <location>
        <begin position="27"/>
        <end position="373"/>
    </location>
</feature>
<dbReference type="InterPro" id="IPR017853">
    <property type="entry name" value="GH"/>
</dbReference>
<dbReference type="Proteomes" id="UP000282311">
    <property type="component" value="Unassembled WGS sequence"/>
</dbReference>
<gene>
    <name evidence="2" type="ORF">D7M11_04055</name>
</gene>
<dbReference type="EMBL" id="RBAH01000002">
    <property type="protein sequence ID" value="RKN86192.1"/>
    <property type="molecule type" value="Genomic_DNA"/>
</dbReference>
<dbReference type="Gene3D" id="3.20.20.80">
    <property type="entry name" value="Glycosidases"/>
    <property type="match status" value="1"/>
</dbReference>
<feature type="signal peptide" evidence="1">
    <location>
        <begin position="1"/>
        <end position="26"/>
    </location>
</feature>
<protein>
    <submittedName>
        <fullName evidence="2">Glycoside hydrolase family 18 protein</fullName>
    </submittedName>
</protein>
<dbReference type="AlphaFoldDB" id="A0A3B0CM01"/>